<dbReference type="AlphaFoldDB" id="A0A6P0UMV9"/>
<feature type="chain" id="PRO_5027061976" evidence="1">
    <location>
        <begin position="20"/>
        <end position="286"/>
    </location>
</feature>
<reference evidence="2 3" key="1">
    <citation type="submission" date="2020-01" db="EMBL/GenBank/DDBJ databases">
        <title>Leptobacterium flavescens.</title>
        <authorList>
            <person name="Wang G."/>
        </authorList>
    </citation>
    <scope>NUCLEOTIDE SEQUENCE [LARGE SCALE GENOMIC DNA]</scope>
    <source>
        <strain evidence="2 3">KCTC 22160</strain>
    </source>
</reference>
<dbReference type="Proteomes" id="UP000468581">
    <property type="component" value="Unassembled WGS sequence"/>
</dbReference>
<dbReference type="SUPFAM" id="SSF48452">
    <property type="entry name" value="TPR-like"/>
    <property type="match status" value="1"/>
</dbReference>
<protein>
    <submittedName>
        <fullName evidence="2">DUF2911 domain-containing protein</fullName>
    </submittedName>
</protein>
<sequence>MKKKLFTVLFVFVFTMAQAQINKASLSPQIKVEQNVGLAKISLEYGRPGAKDRKIFGSLIPYGKVWRTGANSSTKMHISNDLSLNGHKIPAGSYGLYSIPGEKEWTIIIHKNTNLWGAGGYNPSDDLIRFKVPVIKLKDKQETLNIGFENFNANGADLTIAWENSKVAIPVFVDSDALVYKEIEDKLINATGEIKAATYFDAAMFYYEKGKDLDLAAQWFDKAIELRPNAFWYIYYRAELAHQLKDKTTAEAQVKRSLELAKASSSGDYGYIAKCELLLEKIQKKS</sequence>
<dbReference type="InterPro" id="IPR021314">
    <property type="entry name" value="DUF2911"/>
</dbReference>
<evidence type="ECO:0000256" key="1">
    <source>
        <dbReference type="SAM" id="SignalP"/>
    </source>
</evidence>
<gene>
    <name evidence="2" type="ORF">GWK08_02735</name>
</gene>
<dbReference type="RefSeq" id="WP_163605369.1">
    <property type="nucleotide sequence ID" value="NZ_JAABOO010000001.1"/>
</dbReference>
<dbReference type="InterPro" id="IPR011990">
    <property type="entry name" value="TPR-like_helical_dom_sf"/>
</dbReference>
<dbReference type="Gene3D" id="1.25.40.10">
    <property type="entry name" value="Tetratricopeptide repeat domain"/>
    <property type="match status" value="1"/>
</dbReference>
<feature type="signal peptide" evidence="1">
    <location>
        <begin position="1"/>
        <end position="19"/>
    </location>
</feature>
<evidence type="ECO:0000313" key="2">
    <source>
        <dbReference type="EMBL" id="NER12343.1"/>
    </source>
</evidence>
<proteinExistence type="predicted"/>
<name>A0A6P0UMV9_9FLAO</name>
<accession>A0A6P0UMV9</accession>
<dbReference type="Pfam" id="PF11138">
    <property type="entry name" value="DUF2911"/>
    <property type="match status" value="1"/>
</dbReference>
<keyword evidence="3" id="KW-1185">Reference proteome</keyword>
<dbReference type="EMBL" id="JAABOO010000001">
    <property type="protein sequence ID" value="NER12343.1"/>
    <property type="molecule type" value="Genomic_DNA"/>
</dbReference>
<keyword evidence="1" id="KW-0732">Signal</keyword>
<organism evidence="2 3">
    <name type="scientific">Leptobacterium flavescens</name>
    <dbReference type="NCBI Taxonomy" id="472055"/>
    <lineage>
        <taxon>Bacteria</taxon>
        <taxon>Pseudomonadati</taxon>
        <taxon>Bacteroidota</taxon>
        <taxon>Flavobacteriia</taxon>
        <taxon>Flavobacteriales</taxon>
        <taxon>Flavobacteriaceae</taxon>
        <taxon>Leptobacterium</taxon>
    </lineage>
</organism>
<comment type="caution">
    <text evidence="2">The sequence shown here is derived from an EMBL/GenBank/DDBJ whole genome shotgun (WGS) entry which is preliminary data.</text>
</comment>
<evidence type="ECO:0000313" key="3">
    <source>
        <dbReference type="Proteomes" id="UP000468581"/>
    </source>
</evidence>